<evidence type="ECO:0000313" key="2">
    <source>
        <dbReference type="EMBL" id="SEA28840.1"/>
    </source>
</evidence>
<dbReference type="RefSeq" id="WP_090306073.1">
    <property type="nucleotide sequence ID" value="NZ_FNRK01000007.1"/>
</dbReference>
<keyword evidence="1" id="KW-0472">Membrane</keyword>
<feature type="transmembrane region" description="Helical" evidence="1">
    <location>
        <begin position="53"/>
        <end position="78"/>
    </location>
</feature>
<proteinExistence type="predicted"/>
<protein>
    <submittedName>
        <fullName evidence="2">Uncharacterized protein</fullName>
    </submittedName>
</protein>
<accession>A0A1H3ZYV5</accession>
<reference evidence="2 3" key="1">
    <citation type="submission" date="2016-10" db="EMBL/GenBank/DDBJ databases">
        <authorList>
            <person name="de Groot N.N."/>
        </authorList>
    </citation>
    <scope>NUCLEOTIDE SEQUENCE [LARGE SCALE GENOMIC DNA]</scope>
    <source>
        <strain evidence="2 3">SR12</strain>
    </source>
</reference>
<dbReference type="AlphaFoldDB" id="A0A1H3ZYV5"/>
<keyword evidence="1" id="KW-0812">Transmembrane</keyword>
<evidence type="ECO:0000313" key="3">
    <source>
        <dbReference type="Proteomes" id="UP000199394"/>
    </source>
</evidence>
<dbReference type="OrthoDB" id="1910844at2"/>
<evidence type="ECO:0000256" key="1">
    <source>
        <dbReference type="SAM" id="Phobius"/>
    </source>
</evidence>
<organism evidence="2 3">
    <name type="scientific">Eubacterium aggregans</name>
    <dbReference type="NCBI Taxonomy" id="81409"/>
    <lineage>
        <taxon>Bacteria</taxon>
        <taxon>Bacillati</taxon>
        <taxon>Bacillota</taxon>
        <taxon>Clostridia</taxon>
        <taxon>Eubacteriales</taxon>
        <taxon>Eubacteriaceae</taxon>
        <taxon>Eubacterium</taxon>
    </lineage>
</organism>
<dbReference type="Proteomes" id="UP000199394">
    <property type="component" value="Unassembled WGS sequence"/>
</dbReference>
<name>A0A1H3ZYV5_9FIRM</name>
<feature type="transmembrane region" description="Helical" evidence="1">
    <location>
        <begin position="7"/>
        <end position="29"/>
    </location>
</feature>
<keyword evidence="1" id="KW-1133">Transmembrane helix</keyword>
<dbReference type="EMBL" id="FNRK01000007">
    <property type="protein sequence ID" value="SEA28840.1"/>
    <property type="molecule type" value="Genomic_DNA"/>
</dbReference>
<keyword evidence="3" id="KW-1185">Reference proteome</keyword>
<gene>
    <name evidence="2" type="ORF">SAMN04515656_10717</name>
</gene>
<sequence>MERQKINWIPVVLYVFAIIFGLYAIYALVNTSQYIGQMLASGYITMADSFTDIIAYFVTNVAVYVFYTLVLGTFGYVVDVLQRGVKVKSETPASEKAHTPEVKDASDAVAETEVLAVDEEADTAEAVIEEIVEVTEAEEESEKNN</sequence>